<keyword evidence="4 5" id="KW-0539">Nucleus</keyword>
<evidence type="ECO:0000259" key="8">
    <source>
        <dbReference type="PROSITE" id="PS50071"/>
    </source>
</evidence>
<gene>
    <name evidence="9" type="primary">SSS_452g</name>
    <name evidence="9" type="ORF">SSS_452</name>
</gene>
<proteinExistence type="predicted"/>
<evidence type="ECO:0000256" key="4">
    <source>
        <dbReference type="ARBA" id="ARBA00023242"/>
    </source>
</evidence>
<evidence type="ECO:0000313" key="11">
    <source>
        <dbReference type="Proteomes" id="UP000070412"/>
    </source>
</evidence>
<reference evidence="11" key="1">
    <citation type="journal article" date="2020" name="PLoS Negl. Trop. Dis.">
        <title>High-quality nuclear genome for Sarcoptes scabiei-A critical resource for a neglected parasite.</title>
        <authorList>
            <person name="Korhonen P.K."/>
            <person name="Gasser R.B."/>
            <person name="Ma G."/>
            <person name="Wang T."/>
            <person name="Stroehlein A.J."/>
            <person name="Young N.D."/>
            <person name="Ang C.S."/>
            <person name="Fernando D.D."/>
            <person name="Lu H.C."/>
            <person name="Taylor S."/>
            <person name="Reynolds S.L."/>
            <person name="Mofiz E."/>
            <person name="Najaraj S.H."/>
            <person name="Gowda H."/>
            <person name="Madugundu A."/>
            <person name="Renuse S."/>
            <person name="Holt D."/>
            <person name="Pandey A."/>
            <person name="Papenfuss A.T."/>
            <person name="Fischer K."/>
        </authorList>
    </citation>
    <scope>NUCLEOTIDE SEQUENCE [LARGE SCALE GENOMIC DNA]</scope>
</reference>
<evidence type="ECO:0000313" key="10">
    <source>
        <dbReference type="EnsemblMetazoa" id="KAF7495846.1"/>
    </source>
</evidence>
<accession>A0A834RHE7</accession>
<evidence type="ECO:0000256" key="7">
    <source>
        <dbReference type="SAM" id="MobiDB-lite"/>
    </source>
</evidence>
<dbReference type="EMBL" id="WVUK01000044">
    <property type="protein sequence ID" value="KAF7495846.1"/>
    <property type="molecule type" value="Genomic_DNA"/>
</dbReference>
<name>A0A834RHE7_SARSC</name>
<evidence type="ECO:0000256" key="1">
    <source>
        <dbReference type="ARBA" id="ARBA00004123"/>
    </source>
</evidence>
<dbReference type="GO" id="GO:0005667">
    <property type="term" value="C:transcription regulator complex"/>
    <property type="evidence" value="ECO:0007669"/>
    <property type="project" value="TreeGrafter"/>
</dbReference>
<dbReference type="PANTHER" id="PTHR10390">
    <property type="entry name" value="HOMEOBOX PROTEIN SIX"/>
    <property type="match status" value="1"/>
</dbReference>
<comment type="subcellular location">
    <subcellularLocation>
        <location evidence="1 5 6">Nucleus</location>
    </subcellularLocation>
</comment>
<dbReference type="SUPFAM" id="SSF46689">
    <property type="entry name" value="Homeodomain-like"/>
    <property type="match status" value="1"/>
</dbReference>
<dbReference type="OrthoDB" id="6437733at2759"/>
<evidence type="ECO:0000256" key="6">
    <source>
        <dbReference type="RuleBase" id="RU000682"/>
    </source>
</evidence>
<organism evidence="9">
    <name type="scientific">Sarcoptes scabiei</name>
    <name type="common">Itch mite</name>
    <name type="synonym">Acarus scabiei</name>
    <dbReference type="NCBI Taxonomy" id="52283"/>
    <lineage>
        <taxon>Eukaryota</taxon>
        <taxon>Metazoa</taxon>
        <taxon>Ecdysozoa</taxon>
        <taxon>Arthropoda</taxon>
        <taxon>Chelicerata</taxon>
        <taxon>Arachnida</taxon>
        <taxon>Acari</taxon>
        <taxon>Acariformes</taxon>
        <taxon>Sarcoptiformes</taxon>
        <taxon>Astigmata</taxon>
        <taxon>Psoroptidia</taxon>
        <taxon>Sarcoptoidea</taxon>
        <taxon>Sarcoptidae</taxon>
        <taxon>Sarcoptinae</taxon>
        <taxon>Sarcoptes</taxon>
    </lineage>
</organism>
<dbReference type="AlphaFoldDB" id="A0A834RHE7"/>
<sequence length="594" mass="70056">MNSSLTTTNDSYQILWIANNSLVIDSNHLNQNYFPIRTDQCIDYNTNSNFNLILSNNHSEIQSNYPIETQSHPVQSTIDCQRNFYDQINLKNESIEENVEQSIRPCVVFSSFEQLLKLFPKFNNLKSEQELESNRFLAQKFSFVPGRNENNHHYYYYYYFDEKKFASENECFTTNCWIHQDFSELKINQSSTSNLSKDGSNLNVEENKNENSNELQKNSLVSTGLELSRQTKEENDDQVSLFMAPVNRSNDPESVQNSCDSQIYLTQPQAILHVDEDIKESVLSEIEEYKILEEIDLDEISNKIDSRDLDRFLCSFPPEETSMKIEGDKTELISATNENCWQEIEIDNKSTISDDLQLILNDLDLDQAGLNDRSEDRLNTFENNSLKEELENNFQTTELIESNRSNSKKSTPKIQPSKEQQRLSNIMQEFYEKKQFENLAKFLRNDHIDQRIHFDPIVRFYKIVVLFHLECDYRKAIEMIERSIEFPIELHRDLQKIWNDSHNKLEMKRRNCSTKLSAVQSFRLRHKHIYPKTIWDGNIIKYGMSVEGRKILIDFYDNVSKKPNQEQREMLARKANTSIKNVSTFFKNRRSRKR</sequence>
<dbReference type="Pfam" id="PF00046">
    <property type="entry name" value="Homeodomain"/>
    <property type="match status" value="1"/>
</dbReference>
<dbReference type="GO" id="GO:0000978">
    <property type="term" value="F:RNA polymerase II cis-regulatory region sequence-specific DNA binding"/>
    <property type="evidence" value="ECO:0007669"/>
    <property type="project" value="TreeGrafter"/>
</dbReference>
<feature type="domain" description="Homeobox" evidence="8">
    <location>
        <begin position="555"/>
        <end position="594"/>
    </location>
</feature>
<dbReference type="Gene3D" id="1.10.10.60">
    <property type="entry name" value="Homeodomain-like"/>
    <property type="match status" value="1"/>
</dbReference>
<dbReference type="CDD" id="cd00086">
    <property type="entry name" value="homeodomain"/>
    <property type="match status" value="1"/>
</dbReference>
<keyword evidence="2 5" id="KW-0238">DNA-binding</keyword>
<feature type="region of interest" description="Disordered" evidence="7">
    <location>
        <begin position="191"/>
        <end position="237"/>
    </location>
</feature>
<reference evidence="10" key="3">
    <citation type="submission" date="2022-06" db="UniProtKB">
        <authorList>
            <consortium name="EnsemblMetazoa"/>
        </authorList>
    </citation>
    <scope>IDENTIFICATION</scope>
</reference>
<dbReference type="InterPro" id="IPR009057">
    <property type="entry name" value="Homeodomain-like_sf"/>
</dbReference>
<feature type="region of interest" description="Disordered" evidence="7">
    <location>
        <begin position="401"/>
        <end position="420"/>
    </location>
</feature>
<reference evidence="9" key="2">
    <citation type="submission" date="2020-01" db="EMBL/GenBank/DDBJ databases">
        <authorList>
            <person name="Korhonen P.K.K."/>
            <person name="Guangxu M.G."/>
            <person name="Wang T.W."/>
            <person name="Stroehlein A.J.S."/>
            <person name="Young N.D."/>
            <person name="Ang C.-S.A."/>
            <person name="Fernando D.W.F."/>
            <person name="Lu H.L."/>
            <person name="Taylor S.T."/>
            <person name="Ehtesham M.E.M."/>
            <person name="Najaraj S.H.N."/>
            <person name="Harsha G.H.G."/>
            <person name="Madugundu A.M."/>
            <person name="Renuse S.R."/>
            <person name="Holt D.H."/>
            <person name="Pandey A.P."/>
            <person name="Papenfuss A.P."/>
            <person name="Gasser R.B.G."/>
            <person name="Fischer K.F."/>
        </authorList>
    </citation>
    <scope>NUCLEOTIDE SEQUENCE</scope>
    <source>
        <strain evidence="9">SSS_KF_BRIS2020</strain>
    </source>
</reference>
<dbReference type="Proteomes" id="UP000070412">
    <property type="component" value="Unassembled WGS sequence"/>
</dbReference>
<dbReference type="EnsemblMetazoa" id="SSS_452s_mrna">
    <property type="protein sequence ID" value="KAF7495846.1"/>
    <property type="gene ID" value="SSS_452"/>
</dbReference>
<dbReference type="GO" id="GO:0005634">
    <property type="term" value="C:nucleus"/>
    <property type="evidence" value="ECO:0007669"/>
    <property type="project" value="UniProtKB-SubCell"/>
</dbReference>
<evidence type="ECO:0000256" key="3">
    <source>
        <dbReference type="ARBA" id="ARBA00023155"/>
    </source>
</evidence>
<evidence type="ECO:0000313" key="9">
    <source>
        <dbReference type="EMBL" id="KAF7495846.1"/>
    </source>
</evidence>
<evidence type="ECO:0000256" key="2">
    <source>
        <dbReference type="ARBA" id="ARBA00023125"/>
    </source>
</evidence>
<dbReference type="PANTHER" id="PTHR10390:SF44">
    <property type="entry name" value="SIX HOMEOBOX 4"/>
    <property type="match status" value="1"/>
</dbReference>
<protein>
    <submittedName>
        <fullName evidence="9">Homeobox protein SIX1</fullName>
    </submittedName>
</protein>
<dbReference type="InterPro" id="IPR031701">
    <property type="entry name" value="SIX1_SD"/>
</dbReference>
<dbReference type="Pfam" id="PF16878">
    <property type="entry name" value="SIX1_SD"/>
    <property type="match status" value="1"/>
</dbReference>
<keyword evidence="3 5" id="KW-0371">Homeobox</keyword>
<dbReference type="PROSITE" id="PS50071">
    <property type="entry name" value="HOMEOBOX_2"/>
    <property type="match status" value="1"/>
</dbReference>
<keyword evidence="11" id="KW-1185">Reference proteome</keyword>
<dbReference type="GO" id="GO:0000981">
    <property type="term" value="F:DNA-binding transcription factor activity, RNA polymerase II-specific"/>
    <property type="evidence" value="ECO:0007669"/>
    <property type="project" value="TreeGrafter"/>
</dbReference>
<evidence type="ECO:0000256" key="5">
    <source>
        <dbReference type="PROSITE-ProRule" id="PRU00108"/>
    </source>
</evidence>
<dbReference type="InterPro" id="IPR001356">
    <property type="entry name" value="HD"/>
</dbReference>